<dbReference type="AlphaFoldDB" id="A0A480ACF5"/>
<dbReference type="InterPro" id="IPR035069">
    <property type="entry name" value="TTHA1013/TTHA0281-like"/>
</dbReference>
<dbReference type="InterPro" id="IPR008651">
    <property type="entry name" value="Uncharacterised_HicB"/>
</dbReference>
<dbReference type="GO" id="GO:0006355">
    <property type="term" value="P:regulation of DNA-templated transcription"/>
    <property type="evidence" value="ECO:0007669"/>
    <property type="project" value="InterPro"/>
</dbReference>
<comment type="caution">
    <text evidence="1">The sequence shown here is derived from an EMBL/GenBank/DDBJ whole genome shotgun (WGS) entry which is preliminary data.</text>
</comment>
<sequence length="149" mass="17028">MNNMMQYKDYFGSIHYSDDDKIFYGQVEYIRSLISFEREDVVSLRASFQEAVDDYLALCEEKSIEPEKPFKGSFNVRVGSQLHRQAALFAQQRGVNLNNLVTDALERYLKGESLENASGITDMRYTVKTSSKQFTQGAAQDNLSQSKLL</sequence>
<dbReference type="SUPFAM" id="SSF47598">
    <property type="entry name" value="Ribbon-helix-helix"/>
    <property type="match status" value="1"/>
</dbReference>
<dbReference type="EMBL" id="BJCF01000027">
    <property type="protein sequence ID" value="GCL42805.1"/>
    <property type="molecule type" value="Genomic_DNA"/>
</dbReference>
<name>A0A480ACF5_9CYAN</name>
<reference evidence="2" key="1">
    <citation type="submission" date="2019-02" db="EMBL/GenBank/DDBJ databases">
        <title>Draft genome sequence of Dolichospermum planctonicum NIES-80.</title>
        <authorList>
            <person name="Yamaguchi H."/>
            <person name="Suzuki S."/>
            <person name="Kawachi M."/>
        </authorList>
    </citation>
    <scope>NUCLEOTIDE SEQUENCE [LARGE SCALE GENOMIC DNA]</scope>
    <source>
        <strain evidence="2">NIES-80</strain>
    </source>
</reference>
<protein>
    <submittedName>
        <fullName evidence="1">HicB family protein</fullName>
    </submittedName>
</protein>
<dbReference type="Pfam" id="PF05534">
    <property type="entry name" value="HicB"/>
    <property type="match status" value="1"/>
</dbReference>
<dbReference type="RefSeq" id="WP_190372050.1">
    <property type="nucleotide sequence ID" value="NZ_BJCF01000027.1"/>
</dbReference>
<gene>
    <name evidence="1" type="ORF">NIES80_25130</name>
</gene>
<accession>A0A480ACF5</accession>
<organism evidence="1 2">
    <name type="scientific">Dolichospermum planctonicum</name>
    <dbReference type="NCBI Taxonomy" id="136072"/>
    <lineage>
        <taxon>Bacteria</taxon>
        <taxon>Bacillati</taxon>
        <taxon>Cyanobacteriota</taxon>
        <taxon>Cyanophyceae</taxon>
        <taxon>Nostocales</taxon>
        <taxon>Aphanizomenonaceae</taxon>
        <taxon>Dolichospermum</taxon>
    </lineage>
</organism>
<dbReference type="SUPFAM" id="SSF143100">
    <property type="entry name" value="TTHA1013/TTHA0281-like"/>
    <property type="match status" value="1"/>
</dbReference>
<evidence type="ECO:0000313" key="2">
    <source>
        <dbReference type="Proteomes" id="UP000299367"/>
    </source>
</evidence>
<proteinExistence type="predicted"/>
<dbReference type="Proteomes" id="UP000299367">
    <property type="component" value="Unassembled WGS sequence"/>
</dbReference>
<dbReference type="InterPro" id="IPR010985">
    <property type="entry name" value="Ribbon_hlx_hlx"/>
</dbReference>
<evidence type="ECO:0000313" key="1">
    <source>
        <dbReference type="EMBL" id="GCL42805.1"/>
    </source>
</evidence>